<protein>
    <submittedName>
        <fullName evidence="5">AMP-binding protein</fullName>
    </submittedName>
</protein>
<dbReference type="InterPro" id="IPR000873">
    <property type="entry name" value="AMP-dep_synth/lig_dom"/>
</dbReference>
<proteinExistence type="inferred from homology"/>
<reference evidence="5" key="1">
    <citation type="submission" date="2022-10" db="EMBL/GenBank/DDBJ databases">
        <title>Completed Genome Sequence of two octocoral isolated bacterium, Endozoicomonas euniceicola EF212T and Endozoicomonas gorgoniicola PS125T.</title>
        <authorList>
            <person name="Chiou Y.-J."/>
            <person name="Chen Y.-H."/>
        </authorList>
    </citation>
    <scope>NUCLEOTIDE SEQUENCE</scope>
    <source>
        <strain evidence="5">EF212</strain>
    </source>
</reference>
<dbReference type="SUPFAM" id="SSF56801">
    <property type="entry name" value="Acetyl-CoA synthetase-like"/>
    <property type="match status" value="1"/>
</dbReference>
<name>A0ABY6GQE4_9GAMM</name>
<evidence type="ECO:0000313" key="6">
    <source>
        <dbReference type="Proteomes" id="UP001163255"/>
    </source>
</evidence>
<gene>
    <name evidence="5" type="ORF">NX720_17205</name>
</gene>
<dbReference type="PROSITE" id="PS00455">
    <property type="entry name" value="AMP_BINDING"/>
    <property type="match status" value="1"/>
</dbReference>
<accession>A0ABY6GQE4</accession>
<keyword evidence="6" id="KW-1185">Reference proteome</keyword>
<dbReference type="Gene3D" id="3.30.300.30">
    <property type="match status" value="1"/>
</dbReference>
<comment type="similarity">
    <text evidence="1">Belongs to the ATP-dependent AMP-binding enzyme family.</text>
</comment>
<dbReference type="EMBL" id="CP103300">
    <property type="protein sequence ID" value="UYM14619.1"/>
    <property type="molecule type" value="Genomic_DNA"/>
</dbReference>
<sequence length="524" mass="57667">MTPLALEKNLIERIALGDMLRRRSRDAANKTAMVSYSEHGRSTMTYKELNQLSNQLVRGLREQGMVQGDSLALLATNSIEFFAVLFACYKGGFIAIPINFLQAVADIHYNLSKANVKAVVCEPRFAPLTVDGSLTNISIRISIGDSEGLTLAQLAAGQDSHDIDDIIIHDRDTAHIIFSSGTTSKPKGVETSHLSMYMASLSNPLSFGFNKYDSQLAVLPTFHCASLSICIMTLQLGGKLVLLPQFEPLNVARVLEAEQIQSTALLPVMWQALLALPNLKQFDFSQLTAGLYGMAPMPASSMRELKAAFKRCRFHLVSGQSEFTPFSCTFYDDSDTELDEANYWGVPSMITDQAILDEQGNELPPGQQGEICWRGPLVMNRYLDDVEASRKIREHGWHHTGDLGFIDNCGQLVFVDRKKDMIKSGGENVASVKVEQVLLSAPSVVQVAVFGVPHARWSEAVCAAVKIAPGQTFNKADIIQHCKARLAGFEVPKRIVSVETFPVTATGKIQKSTLRSQYEALFDE</sequence>
<organism evidence="5 6">
    <name type="scientific">Endozoicomonas euniceicola</name>
    <dbReference type="NCBI Taxonomy" id="1234143"/>
    <lineage>
        <taxon>Bacteria</taxon>
        <taxon>Pseudomonadati</taxon>
        <taxon>Pseudomonadota</taxon>
        <taxon>Gammaproteobacteria</taxon>
        <taxon>Oceanospirillales</taxon>
        <taxon>Endozoicomonadaceae</taxon>
        <taxon>Endozoicomonas</taxon>
    </lineage>
</organism>
<feature type="domain" description="AMP-dependent synthetase/ligase" evidence="3">
    <location>
        <begin position="21"/>
        <end position="383"/>
    </location>
</feature>
<evidence type="ECO:0000256" key="2">
    <source>
        <dbReference type="ARBA" id="ARBA00022598"/>
    </source>
</evidence>
<dbReference type="Pfam" id="PF00501">
    <property type="entry name" value="AMP-binding"/>
    <property type="match status" value="1"/>
</dbReference>
<dbReference type="RefSeq" id="WP_262596201.1">
    <property type="nucleotide sequence ID" value="NZ_CP103300.1"/>
</dbReference>
<keyword evidence="2" id="KW-0436">Ligase</keyword>
<dbReference type="InterPro" id="IPR025110">
    <property type="entry name" value="AMP-bd_C"/>
</dbReference>
<evidence type="ECO:0000259" key="4">
    <source>
        <dbReference type="Pfam" id="PF13193"/>
    </source>
</evidence>
<feature type="domain" description="AMP-binding enzyme C-terminal" evidence="4">
    <location>
        <begin position="433"/>
        <end position="508"/>
    </location>
</feature>
<evidence type="ECO:0000256" key="1">
    <source>
        <dbReference type="ARBA" id="ARBA00006432"/>
    </source>
</evidence>
<dbReference type="PANTHER" id="PTHR43201:SF5">
    <property type="entry name" value="MEDIUM-CHAIN ACYL-COA LIGASE ACSF2, MITOCHONDRIAL"/>
    <property type="match status" value="1"/>
</dbReference>
<dbReference type="InterPro" id="IPR045851">
    <property type="entry name" value="AMP-bd_C_sf"/>
</dbReference>
<dbReference type="Pfam" id="PF13193">
    <property type="entry name" value="AMP-binding_C"/>
    <property type="match status" value="1"/>
</dbReference>
<dbReference type="PANTHER" id="PTHR43201">
    <property type="entry name" value="ACYL-COA SYNTHETASE"/>
    <property type="match status" value="1"/>
</dbReference>
<evidence type="ECO:0000259" key="3">
    <source>
        <dbReference type="Pfam" id="PF00501"/>
    </source>
</evidence>
<dbReference type="InterPro" id="IPR042099">
    <property type="entry name" value="ANL_N_sf"/>
</dbReference>
<dbReference type="Gene3D" id="3.40.50.12780">
    <property type="entry name" value="N-terminal domain of ligase-like"/>
    <property type="match status" value="1"/>
</dbReference>
<dbReference type="Proteomes" id="UP001163255">
    <property type="component" value="Chromosome"/>
</dbReference>
<dbReference type="InterPro" id="IPR020845">
    <property type="entry name" value="AMP-binding_CS"/>
</dbReference>
<evidence type="ECO:0000313" key="5">
    <source>
        <dbReference type="EMBL" id="UYM14619.1"/>
    </source>
</evidence>